<evidence type="ECO:0000313" key="5">
    <source>
        <dbReference type="EMBL" id="MBB5725694.1"/>
    </source>
</evidence>
<feature type="transmembrane region" description="Helical" evidence="3">
    <location>
        <begin position="60"/>
        <end position="83"/>
    </location>
</feature>
<accession>A0ABR6N5B2</accession>
<dbReference type="RefSeq" id="WP_344689825.1">
    <property type="nucleotide sequence ID" value="NZ_BAABAR010000004.1"/>
</dbReference>
<evidence type="ECO:0000256" key="1">
    <source>
        <dbReference type="ARBA" id="ARBA00022729"/>
    </source>
</evidence>
<dbReference type="PANTHER" id="PTHR21666:SF289">
    <property type="entry name" value="L-ALA--D-GLU ENDOPEPTIDASE"/>
    <property type="match status" value="1"/>
</dbReference>
<dbReference type="Gene3D" id="2.70.70.10">
    <property type="entry name" value="Glucose Permease (Domain IIA)"/>
    <property type="match status" value="1"/>
</dbReference>
<dbReference type="PANTHER" id="PTHR21666">
    <property type="entry name" value="PEPTIDASE-RELATED"/>
    <property type="match status" value="1"/>
</dbReference>
<dbReference type="Proteomes" id="UP000560131">
    <property type="component" value="Unassembled WGS sequence"/>
</dbReference>
<proteinExistence type="predicted"/>
<gene>
    <name evidence="5" type="ORF">FHS97_001620</name>
</gene>
<evidence type="ECO:0000259" key="4">
    <source>
        <dbReference type="Pfam" id="PF01551"/>
    </source>
</evidence>
<name>A0ABR6N5B2_9SPHN</name>
<evidence type="ECO:0000313" key="6">
    <source>
        <dbReference type="Proteomes" id="UP000560131"/>
    </source>
</evidence>
<dbReference type="EMBL" id="JACIJN010000004">
    <property type="protein sequence ID" value="MBB5725694.1"/>
    <property type="molecule type" value="Genomic_DNA"/>
</dbReference>
<evidence type="ECO:0000256" key="2">
    <source>
        <dbReference type="SAM" id="MobiDB-lite"/>
    </source>
</evidence>
<keyword evidence="3" id="KW-1133">Transmembrane helix</keyword>
<feature type="compositionally biased region" description="Low complexity" evidence="2">
    <location>
        <begin position="404"/>
        <end position="415"/>
    </location>
</feature>
<keyword evidence="6" id="KW-1185">Reference proteome</keyword>
<feature type="region of interest" description="Disordered" evidence="2">
    <location>
        <begin position="403"/>
        <end position="423"/>
    </location>
</feature>
<reference evidence="5 6" key="1">
    <citation type="submission" date="2020-08" db="EMBL/GenBank/DDBJ databases">
        <title>Genomic Encyclopedia of Type Strains, Phase IV (KMG-IV): sequencing the most valuable type-strain genomes for metagenomic binning, comparative biology and taxonomic classification.</title>
        <authorList>
            <person name="Goeker M."/>
        </authorList>
    </citation>
    <scope>NUCLEOTIDE SEQUENCE [LARGE SCALE GENOMIC DNA]</scope>
    <source>
        <strain evidence="5 6">DSM 101535</strain>
    </source>
</reference>
<feature type="domain" description="M23ase beta-sheet core" evidence="4">
    <location>
        <begin position="291"/>
        <end position="385"/>
    </location>
</feature>
<dbReference type="SUPFAM" id="SSF51261">
    <property type="entry name" value="Duplicated hybrid motif"/>
    <property type="match status" value="1"/>
</dbReference>
<dbReference type="Pfam" id="PF01551">
    <property type="entry name" value="Peptidase_M23"/>
    <property type="match status" value="1"/>
</dbReference>
<keyword evidence="1" id="KW-0732">Signal</keyword>
<dbReference type="CDD" id="cd12797">
    <property type="entry name" value="M23_peptidase"/>
    <property type="match status" value="1"/>
</dbReference>
<sequence>MLNKPKPQQAGQRVARVRLRERVAATRARIDDWFPDREFIMRSQGQVRFIRVSARAQKRAATGIAVLALTYVGSITTLALIRWHDSRDATALLSRQARVEKAESRVAAYRRNLDGVTSDLQRRQDFIEKVTQAHLGVLPRDSKNGETVTNSNSEAARTIDKVSATVPEAGNLARMEARQLAFVESLTRYADRRAARGLAMMRKLGVNPGMLGGSGGGEAGNDAMGGPLFALSTDADGSIDPRFARLGASLSRMSALDRAMSRMPQVLPASADSISSGFGYRSDPFTHHGSFHPGLDFRGPLGAPIYAAAPGIVTFVGQRSGYGNCVEVTHGPGLVTRYAHMSAFHSHVGQQVAAGQTIGAIGSTGRSTGPHLHFEVRIDGRPTNPRPFLEARSYVSSKIVSQSAGPAAAAGAAKDTGPDKGSD</sequence>
<keyword evidence="3" id="KW-0472">Membrane</keyword>
<organism evidence="5 6">
    <name type="scientific">Sphingomonas endophytica</name>
    <dbReference type="NCBI Taxonomy" id="869719"/>
    <lineage>
        <taxon>Bacteria</taxon>
        <taxon>Pseudomonadati</taxon>
        <taxon>Pseudomonadota</taxon>
        <taxon>Alphaproteobacteria</taxon>
        <taxon>Sphingomonadales</taxon>
        <taxon>Sphingomonadaceae</taxon>
        <taxon>Sphingomonas</taxon>
    </lineage>
</organism>
<dbReference type="InterPro" id="IPR016047">
    <property type="entry name" value="M23ase_b-sheet_dom"/>
</dbReference>
<protein>
    <submittedName>
        <fullName evidence="5">Murein DD-endopeptidase MepM/ murein hydrolase activator NlpD</fullName>
    </submittedName>
</protein>
<evidence type="ECO:0000256" key="3">
    <source>
        <dbReference type="SAM" id="Phobius"/>
    </source>
</evidence>
<dbReference type="GO" id="GO:0016787">
    <property type="term" value="F:hydrolase activity"/>
    <property type="evidence" value="ECO:0007669"/>
    <property type="project" value="UniProtKB-KW"/>
</dbReference>
<keyword evidence="5" id="KW-0378">Hydrolase</keyword>
<keyword evidence="3" id="KW-0812">Transmembrane</keyword>
<comment type="caution">
    <text evidence="5">The sequence shown here is derived from an EMBL/GenBank/DDBJ whole genome shotgun (WGS) entry which is preliminary data.</text>
</comment>
<dbReference type="InterPro" id="IPR011055">
    <property type="entry name" value="Dup_hybrid_motif"/>
</dbReference>
<dbReference type="InterPro" id="IPR050570">
    <property type="entry name" value="Cell_wall_metabolism_enzyme"/>
</dbReference>